<feature type="transmembrane region" description="Helical" evidence="4">
    <location>
        <begin position="252"/>
        <end position="270"/>
    </location>
</feature>
<feature type="transmembrane region" description="Helical" evidence="4">
    <location>
        <begin position="338"/>
        <end position="357"/>
    </location>
</feature>
<sequence length="358" mass="37171">MPIANEDTEPRTLAVWPLAVAQTLSWASIYYIFPALLPEWERELGWSRAFLGSTFTGTLLVSATSALLIGLLIDRGHSKAVMVGSALLGASCLLGLSTAQQPWQFAAWWLLLGLAQAGALYEACFAVITRALGATAKRAITLVTLVGGFAGTLSFPTAHALAATLGWRLTLVCFAGVMVISATITAVALARVGSEPVHALVTAPDKAALARHMQRPVFWLLALAAITISLNHATILTHLLPLLADRGLGGSTAILAAAMIGPMQITGRLAMMAAGDRSSSMAVSIASFVAMVLASLALLGTALQFELVVVFVLLQGAGYGVTSITRPVIIGECFGHRNYGAIAGALAFPLTTAAALAP</sequence>
<dbReference type="Pfam" id="PF07690">
    <property type="entry name" value="MFS_1"/>
    <property type="match status" value="1"/>
</dbReference>
<keyword evidence="2 4" id="KW-1133">Transmembrane helix</keyword>
<name>A0ABS1CPX5_9GAMM</name>
<keyword evidence="3 4" id="KW-0472">Membrane</keyword>
<evidence type="ECO:0000313" key="5">
    <source>
        <dbReference type="EMBL" id="MBK1633994.1"/>
    </source>
</evidence>
<dbReference type="Gene3D" id="1.20.1250.20">
    <property type="entry name" value="MFS general substrate transporter like domains"/>
    <property type="match status" value="1"/>
</dbReference>
<dbReference type="EMBL" id="NRRV01000180">
    <property type="protein sequence ID" value="MBK1633994.1"/>
    <property type="molecule type" value="Genomic_DNA"/>
</dbReference>
<dbReference type="InterPro" id="IPR011701">
    <property type="entry name" value="MFS"/>
</dbReference>
<keyword evidence="1 4" id="KW-0812">Transmembrane</keyword>
<feature type="transmembrane region" description="Helical" evidence="4">
    <location>
        <begin position="140"/>
        <end position="161"/>
    </location>
</feature>
<evidence type="ECO:0000256" key="3">
    <source>
        <dbReference type="ARBA" id="ARBA00023136"/>
    </source>
</evidence>
<evidence type="ECO:0000256" key="4">
    <source>
        <dbReference type="SAM" id="Phobius"/>
    </source>
</evidence>
<reference evidence="5 6" key="1">
    <citation type="journal article" date="2020" name="Microorganisms">
        <title>Osmotic Adaptation and Compatible Solute Biosynthesis of Phototrophic Bacteria as Revealed from Genome Analyses.</title>
        <authorList>
            <person name="Imhoff J.F."/>
            <person name="Rahn T."/>
            <person name="Kunzel S."/>
            <person name="Keller A."/>
            <person name="Neulinger S.C."/>
        </authorList>
    </citation>
    <scope>NUCLEOTIDE SEQUENCE [LARGE SCALE GENOMIC DNA]</scope>
    <source>
        <strain evidence="5 6">DSM 6210</strain>
    </source>
</reference>
<proteinExistence type="predicted"/>
<feature type="transmembrane region" description="Helical" evidence="4">
    <location>
        <begin position="80"/>
        <end position="99"/>
    </location>
</feature>
<feature type="transmembrane region" description="Helical" evidence="4">
    <location>
        <begin position="105"/>
        <end position="128"/>
    </location>
</feature>
<protein>
    <recommendedName>
        <fullName evidence="7">MFS transporter</fullName>
    </recommendedName>
</protein>
<evidence type="ECO:0000256" key="1">
    <source>
        <dbReference type="ARBA" id="ARBA00022692"/>
    </source>
</evidence>
<feature type="transmembrane region" description="Helical" evidence="4">
    <location>
        <begin position="282"/>
        <end position="301"/>
    </location>
</feature>
<dbReference type="InterPro" id="IPR050327">
    <property type="entry name" value="Proton-linked_MCT"/>
</dbReference>
<dbReference type="RefSeq" id="WP_200243721.1">
    <property type="nucleotide sequence ID" value="NZ_NRRV01000180.1"/>
</dbReference>
<feature type="non-terminal residue" evidence="5">
    <location>
        <position position="358"/>
    </location>
</feature>
<feature type="transmembrane region" description="Helical" evidence="4">
    <location>
        <begin position="167"/>
        <end position="190"/>
    </location>
</feature>
<evidence type="ECO:0000256" key="2">
    <source>
        <dbReference type="ARBA" id="ARBA00022989"/>
    </source>
</evidence>
<gene>
    <name evidence="5" type="ORF">CKO31_25385</name>
</gene>
<evidence type="ECO:0008006" key="7">
    <source>
        <dbReference type="Google" id="ProtNLM"/>
    </source>
</evidence>
<feature type="transmembrane region" description="Helical" evidence="4">
    <location>
        <begin position="217"/>
        <end position="240"/>
    </location>
</feature>
<dbReference type="InterPro" id="IPR036259">
    <property type="entry name" value="MFS_trans_sf"/>
</dbReference>
<accession>A0ABS1CPX5</accession>
<feature type="transmembrane region" description="Helical" evidence="4">
    <location>
        <begin position="53"/>
        <end position="73"/>
    </location>
</feature>
<dbReference type="PANTHER" id="PTHR11360:SF290">
    <property type="entry name" value="MONOCARBOXYLATE MFS PERMEASE"/>
    <property type="match status" value="1"/>
</dbReference>
<keyword evidence="6" id="KW-1185">Reference proteome</keyword>
<comment type="caution">
    <text evidence="5">The sequence shown here is derived from an EMBL/GenBank/DDBJ whole genome shotgun (WGS) entry which is preliminary data.</text>
</comment>
<feature type="transmembrane region" description="Helical" evidence="4">
    <location>
        <begin position="12"/>
        <end position="33"/>
    </location>
</feature>
<dbReference type="SUPFAM" id="SSF103473">
    <property type="entry name" value="MFS general substrate transporter"/>
    <property type="match status" value="1"/>
</dbReference>
<feature type="transmembrane region" description="Helical" evidence="4">
    <location>
        <begin position="307"/>
        <end position="326"/>
    </location>
</feature>
<evidence type="ECO:0000313" key="6">
    <source>
        <dbReference type="Proteomes" id="UP000748752"/>
    </source>
</evidence>
<dbReference type="Proteomes" id="UP000748752">
    <property type="component" value="Unassembled WGS sequence"/>
</dbReference>
<dbReference type="PANTHER" id="PTHR11360">
    <property type="entry name" value="MONOCARBOXYLATE TRANSPORTER"/>
    <property type="match status" value="1"/>
</dbReference>
<organism evidence="5 6">
    <name type="scientific">Thiohalocapsa halophila</name>
    <dbReference type="NCBI Taxonomy" id="69359"/>
    <lineage>
        <taxon>Bacteria</taxon>
        <taxon>Pseudomonadati</taxon>
        <taxon>Pseudomonadota</taxon>
        <taxon>Gammaproteobacteria</taxon>
        <taxon>Chromatiales</taxon>
        <taxon>Chromatiaceae</taxon>
        <taxon>Thiohalocapsa</taxon>
    </lineage>
</organism>